<reference evidence="3 4" key="2">
    <citation type="submission" date="2017-08" db="EMBL/GenBank/DDBJ databases">
        <title>WGS of novel Burkholderia cepaca complex species.</title>
        <authorList>
            <person name="Lipuma J."/>
            <person name="Spilker T."/>
        </authorList>
    </citation>
    <scope>NUCLEOTIDE SEQUENCE [LARGE SCALE GENOMIC DNA]</scope>
    <source>
        <strain evidence="3 4">AU17325</strain>
    </source>
</reference>
<dbReference type="PANTHER" id="PTHR41773:SF1">
    <property type="entry name" value="RELA_SPOT DOMAIN-CONTAINING PROTEIN"/>
    <property type="match status" value="1"/>
</dbReference>
<proteinExistence type="predicted"/>
<dbReference type="SUPFAM" id="SSF81301">
    <property type="entry name" value="Nucleotidyltransferase"/>
    <property type="match status" value="1"/>
</dbReference>
<dbReference type="OrthoDB" id="9789634at2"/>
<feature type="domain" description="RelA/SpoT" evidence="2">
    <location>
        <begin position="75"/>
        <end position="220"/>
    </location>
</feature>
<evidence type="ECO:0000259" key="2">
    <source>
        <dbReference type="SMART" id="SM00954"/>
    </source>
</evidence>
<comment type="caution">
    <text evidence="3">The sequence shown here is derived from an EMBL/GenBank/DDBJ whole genome shotgun (WGS) entry which is preliminary data.</text>
</comment>
<feature type="coiled-coil region" evidence="1">
    <location>
        <begin position="251"/>
        <end position="306"/>
    </location>
</feature>
<dbReference type="InterPro" id="IPR043519">
    <property type="entry name" value="NT_sf"/>
</dbReference>
<dbReference type="InterPro" id="IPR007685">
    <property type="entry name" value="RelA_SpoT"/>
</dbReference>
<dbReference type="Gene3D" id="3.30.460.10">
    <property type="entry name" value="Beta Polymerase, domain 2"/>
    <property type="match status" value="1"/>
</dbReference>
<dbReference type="PANTHER" id="PTHR41773">
    <property type="entry name" value="GTP PYROPHOSPHATASE-RELATED"/>
    <property type="match status" value="1"/>
</dbReference>
<name>A0A228I4Z0_9BURK</name>
<organism evidence="3 4">
    <name type="scientific">Burkholderia aenigmatica</name>
    <dbReference type="NCBI Taxonomy" id="2015348"/>
    <lineage>
        <taxon>Bacteria</taxon>
        <taxon>Pseudomonadati</taxon>
        <taxon>Pseudomonadota</taxon>
        <taxon>Betaproteobacteria</taxon>
        <taxon>Burkholderiales</taxon>
        <taxon>Burkholderiaceae</taxon>
        <taxon>Burkholderia</taxon>
        <taxon>Burkholderia cepacia complex</taxon>
    </lineage>
</organism>
<dbReference type="Proteomes" id="UP000214600">
    <property type="component" value="Unassembled WGS sequence"/>
</dbReference>
<evidence type="ECO:0000313" key="4">
    <source>
        <dbReference type="Proteomes" id="UP000214600"/>
    </source>
</evidence>
<gene>
    <name evidence="3" type="ORF">CFB84_30425</name>
</gene>
<dbReference type="Pfam" id="PF04607">
    <property type="entry name" value="RelA_SpoT"/>
    <property type="match status" value="1"/>
</dbReference>
<protein>
    <recommendedName>
        <fullName evidence="2">RelA/SpoT domain-containing protein</fullName>
    </recommendedName>
</protein>
<dbReference type="EMBL" id="NKFA01000017">
    <property type="protein sequence ID" value="OXI37262.1"/>
    <property type="molecule type" value="Genomic_DNA"/>
</dbReference>
<dbReference type="GO" id="GO:0015969">
    <property type="term" value="P:guanosine tetraphosphate metabolic process"/>
    <property type="evidence" value="ECO:0007669"/>
    <property type="project" value="InterPro"/>
</dbReference>
<keyword evidence="1" id="KW-0175">Coiled coil</keyword>
<dbReference type="CDD" id="cd05399">
    <property type="entry name" value="NT_Rel-Spo_like"/>
    <property type="match status" value="1"/>
</dbReference>
<accession>A0A228I4Z0</accession>
<reference evidence="4" key="1">
    <citation type="submission" date="2017-06" db="EMBL/GenBank/DDBJ databases">
        <authorList>
            <person name="LiPuma J."/>
            <person name="Spilker T."/>
        </authorList>
    </citation>
    <scope>NUCLEOTIDE SEQUENCE [LARGE SCALE GENOMIC DNA]</scope>
    <source>
        <strain evidence="4">AU17325</strain>
    </source>
</reference>
<dbReference type="AlphaFoldDB" id="A0A228I4Z0"/>
<evidence type="ECO:0000313" key="3">
    <source>
        <dbReference type="EMBL" id="OXI37262.1"/>
    </source>
</evidence>
<sequence length="380" mass="43485">MANGSPTQVLTEDSHEAFLTRNRLSKELWDRSGCIWAELRDIAHDHENNLDALATSAEFFAKTIQRFERVHSVRWRVKDTEHLLEKIVRKRADEKSAEKYAEVGVNNYFELVTDLVGIRALHLFKDDCLTIHESLMKTWTPIEEPIAYTREGDHEAFKERLATVGLLSKDHPAGYRSLHYVVESRPTQRIIRAEIQVRTLFEEGWSEIDHTVRYPNFSNDELIGYLLKIFNRMAGSADEMGGFVRDLNLVLQERERELVEAMTAKENALARVEGTLVELEKLKDTNAESASLIKKLRAEVRKLEGTTATTALSSWQVAGSTRSLSELVRGHSDSMLQETLERIGKVSETYERTRAALNERNNRTIEAAMAISRDTNKNKK</sequence>
<dbReference type="SMART" id="SM00954">
    <property type="entry name" value="RelA_SpoT"/>
    <property type="match status" value="1"/>
</dbReference>
<evidence type="ECO:0000256" key="1">
    <source>
        <dbReference type="SAM" id="Coils"/>
    </source>
</evidence>